<reference evidence="2 3" key="1">
    <citation type="submission" date="2016-10" db="EMBL/GenBank/DDBJ databases">
        <authorList>
            <person name="de Groot N.N."/>
        </authorList>
    </citation>
    <scope>NUCLEOTIDE SEQUENCE [LARGE SCALE GENOMIC DNA]</scope>
    <source>
        <strain evidence="2 3">DSM 3217</strain>
    </source>
</reference>
<evidence type="ECO:0000313" key="3">
    <source>
        <dbReference type="Proteomes" id="UP000199228"/>
    </source>
</evidence>
<keyword evidence="1" id="KW-0472">Membrane</keyword>
<dbReference type="Proteomes" id="UP000199228">
    <property type="component" value="Unassembled WGS sequence"/>
</dbReference>
<sequence length="209" mass="23425">MNLRPIDNYAFCVQRDIEQIKKYLLVCLIVGITLSGILGIVSPPLVLVGVLLTALSEFSLTKTLNKKKEEVSDYRKSTIKLTKERFEVVQSAPNLTYETLSLPVSSIKKLVIGSDYSSFYVYMTEGEYVEINGILQESNIFLVDTRAYDKKDILTLFQELMIYTDDVEGNMSNLKGKSVGKLIKNASIYSVGLIIFTIAIGVYKYIGGF</sequence>
<proteinExistence type="predicted"/>
<feature type="transmembrane region" description="Helical" evidence="1">
    <location>
        <begin position="23"/>
        <end position="41"/>
    </location>
</feature>
<protein>
    <submittedName>
        <fullName evidence="2">Uncharacterized protein</fullName>
    </submittedName>
</protein>
<dbReference type="EMBL" id="FMXR01000008">
    <property type="protein sequence ID" value="SDB15318.1"/>
    <property type="molecule type" value="Genomic_DNA"/>
</dbReference>
<evidence type="ECO:0000256" key="1">
    <source>
        <dbReference type="SAM" id="Phobius"/>
    </source>
</evidence>
<organism evidence="2 3">
    <name type="scientific">Eubacterium oxidoreducens</name>
    <dbReference type="NCBI Taxonomy" id="1732"/>
    <lineage>
        <taxon>Bacteria</taxon>
        <taxon>Bacillati</taxon>
        <taxon>Bacillota</taxon>
        <taxon>Clostridia</taxon>
        <taxon>Eubacteriales</taxon>
        <taxon>Eubacteriaceae</taxon>
        <taxon>Eubacterium</taxon>
    </lineage>
</organism>
<dbReference type="STRING" id="1732.SAMN02910417_01138"/>
<dbReference type="RefSeq" id="WP_090173138.1">
    <property type="nucleotide sequence ID" value="NZ_FMXR01000008.1"/>
</dbReference>
<name>A0A1G6B3S1_EUBOX</name>
<keyword evidence="1" id="KW-0812">Transmembrane</keyword>
<gene>
    <name evidence="2" type="ORF">SAMN02910417_01138</name>
</gene>
<dbReference type="AlphaFoldDB" id="A0A1G6B3S1"/>
<keyword evidence="3" id="KW-1185">Reference proteome</keyword>
<evidence type="ECO:0000313" key="2">
    <source>
        <dbReference type="EMBL" id="SDB15318.1"/>
    </source>
</evidence>
<feature type="transmembrane region" description="Helical" evidence="1">
    <location>
        <begin position="186"/>
        <end position="206"/>
    </location>
</feature>
<keyword evidence="1" id="KW-1133">Transmembrane helix</keyword>
<accession>A0A1G6B3S1</accession>